<reference evidence="8 10" key="1">
    <citation type="journal article" date="2008" name="Science">
        <title>The Physcomitrella genome reveals evolutionary insights into the conquest of land by plants.</title>
        <authorList>
            <person name="Rensing S."/>
            <person name="Lang D."/>
            <person name="Zimmer A."/>
            <person name="Terry A."/>
            <person name="Salamov A."/>
            <person name="Shapiro H."/>
            <person name="Nishiyama T."/>
            <person name="Perroud P.-F."/>
            <person name="Lindquist E."/>
            <person name="Kamisugi Y."/>
            <person name="Tanahashi T."/>
            <person name="Sakakibara K."/>
            <person name="Fujita T."/>
            <person name="Oishi K."/>
            <person name="Shin-I T."/>
            <person name="Kuroki Y."/>
            <person name="Toyoda A."/>
            <person name="Suzuki Y."/>
            <person name="Hashimoto A."/>
            <person name="Yamaguchi K."/>
            <person name="Sugano A."/>
            <person name="Kohara Y."/>
            <person name="Fujiyama A."/>
            <person name="Anterola A."/>
            <person name="Aoki S."/>
            <person name="Ashton N."/>
            <person name="Barbazuk W.B."/>
            <person name="Barker E."/>
            <person name="Bennetzen J."/>
            <person name="Bezanilla M."/>
            <person name="Blankenship R."/>
            <person name="Cho S.H."/>
            <person name="Dutcher S."/>
            <person name="Estelle M."/>
            <person name="Fawcett J.A."/>
            <person name="Gundlach H."/>
            <person name="Hanada K."/>
            <person name="Heyl A."/>
            <person name="Hicks K.A."/>
            <person name="Hugh J."/>
            <person name="Lohr M."/>
            <person name="Mayer K."/>
            <person name="Melkozernov A."/>
            <person name="Murata T."/>
            <person name="Nelson D."/>
            <person name="Pils B."/>
            <person name="Prigge M."/>
            <person name="Reiss B."/>
            <person name="Renner T."/>
            <person name="Rombauts S."/>
            <person name="Rushton P."/>
            <person name="Sanderfoot A."/>
            <person name="Schween G."/>
            <person name="Shiu S.-H."/>
            <person name="Stueber K."/>
            <person name="Theodoulou F.L."/>
            <person name="Tu H."/>
            <person name="Van de Peer Y."/>
            <person name="Verrier P.J."/>
            <person name="Waters E."/>
            <person name="Wood A."/>
            <person name="Yang L."/>
            <person name="Cove D."/>
            <person name="Cuming A."/>
            <person name="Hasebe M."/>
            <person name="Lucas S."/>
            <person name="Mishler D.B."/>
            <person name="Reski R."/>
            <person name="Grigoriev I."/>
            <person name="Quatrano R.S."/>
            <person name="Boore J.L."/>
        </authorList>
    </citation>
    <scope>NUCLEOTIDE SEQUENCE [LARGE SCALE GENOMIC DNA]</scope>
    <source>
        <strain evidence="9 10">cv. Gransden 2004</strain>
    </source>
</reference>
<protein>
    <submittedName>
        <fullName evidence="8 9">Uncharacterized protein</fullName>
    </submittedName>
</protein>
<keyword evidence="4 6" id="KW-0175">Coiled coil</keyword>
<dbReference type="InterPro" id="IPR009768">
    <property type="entry name" value="MAP70"/>
</dbReference>
<proteinExistence type="inferred from homology"/>
<feature type="region of interest" description="Disordered" evidence="7">
    <location>
        <begin position="390"/>
        <end position="450"/>
    </location>
</feature>
<dbReference type="AlphaFoldDB" id="A0A2K1JW01"/>
<evidence type="ECO:0000313" key="8">
    <source>
        <dbReference type="EMBL" id="PNR45701.1"/>
    </source>
</evidence>
<feature type="compositionally biased region" description="Polar residues" evidence="7">
    <location>
        <begin position="635"/>
        <end position="645"/>
    </location>
</feature>
<dbReference type="PaxDb" id="3218-PP1S31_77V6.1"/>
<feature type="compositionally biased region" description="Polar residues" evidence="7">
    <location>
        <begin position="433"/>
        <end position="450"/>
    </location>
</feature>
<feature type="compositionally biased region" description="Low complexity" evidence="7">
    <location>
        <begin position="406"/>
        <end position="418"/>
    </location>
</feature>
<accession>A0A2K1JW01</accession>
<comment type="similarity">
    <text evidence="2">Belongs to the MAP70 family.</text>
</comment>
<reference evidence="8 10" key="2">
    <citation type="journal article" date="2018" name="Plant J.">
        <title>The Physcomitrella patens chromosome-scale assembly reveals moss genome structure and evolution.</title>
        <authorList>
            <person name="Lang D."/>
            <person name="Ullrich K.K."/>
            <person name="Murat F."/>
            <person name="Fuchs J."/>
            <person name="Jenkins J."/>
            <person name="Haas F.B."/>
            <person name="Piednoel M."/>
            <person name="Gundlach H."/>
            <person name="Van Bel M."/>
            <person name="Meyberg R."/>
            <person name="Vives C."/>
            <person name="Morata J."/>
            <person name="Symeonidi A."/>
            <person name="Hiss M."/>
            <person name="Muchero W."/>
            <person name="Kamisugi Y."/>
            <person name="Saleh O."/>
            <person name="Blanc G."/>
            <person name="Decker E.L."/>
            <person name="van Gessel N."/>
            <person name="Grimwood J."/>
            <person name="Hayes R.D."/>
            <person name="Graham S.W."/>
            <person name="Gunter L.E."/>
            <person name="McDaniel S.F."/>
            <person name="Hoernstein S.N.W."/>
            <person name="Larsson A."/>
            <person name="Li F.W."/>
            <person name="Perroud P.F."/>
            <person name="Phillips J."/>
            <person name="Ranjan P."/>
            <person name="Rokshar D.S."/>
            <person name="Rothfels C.J."/>
            <person name="Schneider L."/>
            <person name="Shu S."/>
            <person name="Stevenson D.W."/>
            <person name="Thummler F."/>
            <person name="Tillich M."/>
            <person name="Villarreal Aguilar J.C."/>
            <person name="Widiez T."/>
            <person name="Wong G.K."/>
            <person name="Wymore A."/>
            <person name="Zhang Y."/>
            <person name="Zimmer A.D."/>
            <person name="Quatrano R.S."/>
            <person name="Mayer K.F.X."/>
            <person name="Goodstein D."/>
            <person name="Casacuberta J.M."/>
            <person name="Vandepoele K."/>
            <person name="Reski R."/>
            <person name="Cuming A.C."/>
            <person name="Tuskan G.A."/>
            <person name="Maumus F."/>
            <person name="Salse J."/>
            <person name="Schmutz J."/>
            <person name="Rensing S.A."/>
        </authorList>
    </citation>
    <scope>NUCLEOTIDE SEQUENCE [LARGE SCALE GENOMIC DNA]</scope>
    <source>
        <strain evidence="9 10">cv. Gransden 2004</strain>
    </source>
</reference>
<keyword evidence="3" id="KW-0963">Cytoplasm</keyword>
<feature type="region of interest" description="Disordered" evidence="7">
    <location>
        <begin position="622"/>
        <end position="658"/>
    </location>
</feature>
<evidence type="ECO:0000256" key="4">
    <source>
        <dbReference type="ARBA" id="ARBA00023054"/>
    </source>
</evidence>
<dbReference type="KEGG" id="ppp:112288644"/>
<feature type="compositionally biased region" description="Basic and acidic residues" evidence="7">
    <location>
        <begin position="503"/>
        <end position="514"/>
    </location>
</feature>
<feature type="region of interest" description="Disordered" evidence="7">
    <location>
        <begin position="491"/>
        <end position="548"/>
    </location>
</feature>
<feature type="coiled-coil region" evidence="6">
    <location>
        <begin position="595"/>
        <end position="622"/>
    </location>
</feature>
<evidence type="ECO:0000256" key="1">
    <source>
        <dbReference type="ARBA" id="ARBA00004245"/>
    </source>
</evidence>
<dbReference type="FunCoup" id="A0A2K1JW01">
    <property type="interactions" value="3033"/>
</dbReference>
<dbReference type="GO" id="GO:0005856">
    <property type="term" value="C:cytoskeleton"/>
    <property type="evidence" value="ECO:0007669"/>
    <property type="project" value="UniProtKB-SubCell"/>
</dbReference>
<dbReference type="Proteomes" id="UP000006727">
    <property type="component" value="Chromosome 11"/>
</dbReference>
<keyword evidence="10" id="KW-1185">Reference proteome</keyword>
<evidence type="ECO:0000313" key="9">
    <source>
        <dbReference type="EnsemblPlants" id="Pp3c11_23600V3.1"/>
    </source>
</evidence>
<feature type="coiled-coil region" evidence="6">
    <location>
        <begin position="181"/>
        <end position="375"/>
    </location>
</feature>
<dbReference type="EMBL" id="ABEU02000011">
    <property type="protein sequence ID" value="PNR45701.1"/>
    <property type="molecule type" value="Genomic_DNA"/>
</dbReference>
<dbReference type="GO" id="GO:0008017">
    <property type="term" value="F:microtubule binding"/>
    <property type="evidence" value="ECO:0007669"/>
    <property type="project" value="InterPro"/>
</dbReference>
<dbReference type="EnsemblPlants" id="Pp3c11_23600V3.1">
    <property type="protein sequence ID" value="Pp3c11_23600V3.1"/>
    <property type="gene ID" value="Pp3c11_23600"/>
</dbReference>
<evidence type="ECO:0000313" key="10">
    <source>
        <dbReference type="Proteomes" id="UP000006727"/>
    </source>
</evidence>
<comment type="subcellular location">
    <subcellularLocation>
        <location evidence="1">Cytoplasm</location>
        <location evidence="1">Cytoskeleton</location>
    </subcellularLocation>
</comment>
<reference evidence="9" key="3">
    <citation type="submission" date="2020-12" db="UniProtKB">
        <authorList>
            <consortium name="EnsemblPlants"/>
        </authorList>
    </citation>
    <scope>IDENTIFICATION</scope>
</reference>
<keyword evidence="5" id="KW-0206">Cytoskeleton</keyword>
<dbReference type="Gramene" id="Pp3c11_23600V3.2">
    <property type="protein sequence ID" value="Pp3c11_23600V3.2"/>
    <property type="gene ID" value="Pp3c11_23600"/>
</dbReference>
<dbReference type="EnsemblPlants" id="Pp3c11_23600V3.2">
    <property type="protein sequence ID" value="Pp3c11_23600V3.2"/>
    <property type="gene ID" value="Pp3c11_23600"/>
</dbReference>
<feature type="coiled-coil region" evidence="6">
    <location>
        <begin position="78"/>
        <end position="154"/>
    </location>
</feature>
<evidence type="ECO:0000256" key="6">
    <source>
        <dbReference type="SAM" id="Coils"/>
    </source>
</evidence>
<sequence length="658" mass="72959">MWEAMADSLNSSVSEDNDSLDGYYGNGRQGLEYGNVPQFAGLTRSDSKPRRRGLVRACPDTEDLLNLLHGSDPVKVELNRLENEARDKDRKLAEVTAECKALKLAERLREKAVEELAEELDKVDEKLKAAEDLLESKNLELKKLNDEKKAALAAQSAAELTLRRVQAAQKDEKLPSIEEILAPLEAELKIARQEIAKLQDTNRALDRLTKSKEAALLEAERSIDAAEAKASQVDDLLNRNQELMKQIEICQEENKIMDKMHRQKIAEIEKLSATVAELEEAVLAGGAAVNAARDYQRQAQELLEGKKTLERELARAKITANRVAVVVANEWKDANDKVMPVKQWLDERRFMQGEMQQLRDKLVSAERTAKNESQLKEKFQMRLKVLEESLKPAVNGTPRRTEEVRSSSTTRRSTSGSEEASKLLANGSRRQRSAVTQLRSSMASQTLLRATNGRLTSKSFDGGRSLDAGTTRLKAFSNGFEELRTGRRIPVAAEPEQVSTAQEKSEIKQAKPESEATTEALAAKSQVGAVKPENGATAPESGSATSVEDPVSGVLYDLLQKEVVNLRKASLEKDQSLKDKDDAIEMLSKKVDTLSKALEAEGRKLRREVQAMEKEVATLRAEKDQVRNPRRLSAGTGTVNSSSKLLSGRNGERPMVRS</sequence>
<dbReference type="RefSeq" id="XP_024388825.1">
    <property type="nucleotide sequence ID" value="XM_024533057.2"/>
</dbReference>
<feature type="region of interest" description="Disordered" evidence="7">
    <location>
        <begin position="1"/>
        <end position="31"/>
    </location>
</feature>
<dbReference type="PANTHER" id="PTHR31246:SF32">
    <property type="entry name" value="MICROTUBULE-ASSOCIATED PROTEIN 70-1"/>
    <property type="match status" value="1"/>
</dbReference>
<dbReference type="GeneID" id="112288644"/>
<evidence type="ECO:0000256" key="2">
    <source>
        <dbReference type="ARBA" id="ARBA00008825"/>
    </source>
</evidence>
<evidence type="ECO:0000256" key="3">
    <source>
        <dbReference type="ARBA" id="ARBA00022490"/>
    </source>
</evidence>
<dbReference type="STRING" id="3218.A0A2K1JW01"/>
<dbReference type="OrthoDB" id="2014495at2759"/>
<dbReference type="PANTHER" id="PTHR31246">
    <property type="entry name" value="MICROTUBULE-ASSOCIATED PROTEIN 70-2"/>
    <property type="match status" value="1"/>
</dbReference>
<name>A0A2K1JW01_PHYPA</name>
<dbReference type="Pfam" id="PF07058">
    <property type="entry name" value="MAP70"/>
    <property type="match status" value="1"/>
</dbReference>
<evidence type="ECO:0000256" key="7">
    <source>
        <dbReference type="SAM" id="MobiDB-lite"/>
    </source>
</evidence>
<gene>
    <name evidence="9" type="primary">LOC112288644</name>
    <name evidence="8" type="ORF">PHYPA_015472</name>
</gene>
<dbReference type="Gramene" id="Pp3c11_23600V3.1">
    <property type="protein sequence ID" value="Pp3c11_23600V3.1"/>
    <property type="gene ID" value="Pp3c11_23600"/>
</dbReference>
<organism evidence="8">
    <name type="scientific">Physcomitrium patens</name>
    <name type="common">Spreading-leaved earth moss</name>
    <name type="synonym">Physcomitrella patens</name>
    <dbReference type="NCBI Taxonomy" id="3218"/>
    <lineage>
        <taxon>Eukaryota</taxon>
        <taxon>Viridiplantae</taxon>
        <taxon>Streptophyta</taxon>
        <taxon>Embryophyta</taxon>
        <taxon>Bryophyta</taxon>
        <taxon>Bryophytina</taxon>
        <taxon>Bryopsida</taxon>
        <taxon>Funariidae</taxon>
        <taxon>Funariales</taxon>
        <taxon>Funariaceae</taxon>
        <taxon>Physcomitrium</taxon>
    </lineage>
</organism>
<evidence type="ECO:0000256" key="5">
    <source>
        <dbReference type="ARBA" id="ARBA00023212"/>
    </source>
</evidence>
<dbReference type="GO" id="GO:0007010">
    <property type="term" value="P:cytoskeleton organization"/>
    <property type="evidence" value="ECO:0007669"/>
    <property type="project" value="InterPro"/>
</dbReference>